<evidence type="ECO:0000313" key="2">
    <source>
        <dbReference type="Proteomes" id="UP000693970"/>
    </source>
</evidence>
<dbReference type="OrthoDB" id="41764at2759"/>
<evidence type="ECO:0000313" key="1">
    <source>
        <dbReference type="EMBL" id="KAG7352406.1"/>
    </source>
</evidence>
<keyword evidence="2" id="KW-1185">Reference proteome</keyword>
<reference evidence="1" key="2">
    <citation type="submission" date="2021-04" db="EMBL/GenBank/DDBJ databases">
        <authorList>
            <person name="Podell S."/>
        </authorList>
    </citation>
    <scope>NUCLEOTIDE SEQUENCE</scope>
    <source>
        <strain evidence="1">Hildebrandi</strain>
    </source>
</reference>
<accession>A0A9K3PMP5</accession>
<proteinExistence type="predicted"/>
<name>A0A9K3PMP5_9STRA</name>
<organism evidence="1 2">
    <name type="scientific">Nitzschia inconspicua</name>
    <dbReference type="NCBI Taxonomy" id="303405"/>
    <lineage>
        <taxon>Eukaryota</taxon>
        <taxon>Sar</taxon>
        <taxon>Stramenopiles</taxon>
        <taxon>Ochrophyta</taxon>
        <taxon>Bacillariophyta</taxon>
        <taxon>Bacillariophyceae</taxon>
        <taxon>Bacillariophycidae</taxon>
        <taxon>Bacillariales</taxon>
        <taxon>Bacillariaceae</taxon>
        <taxon>Nitzschia</taxon>
    </lineage>
</organism>
<protein>
    <submittedName>
        <fullName evidence="1">Uncharacterized protein</fullName>
    </submittedName>
</protein>
<dbReference type="AlphaFoldDB" id="A0A9K3PMP5"/>
<dbReference type="EMBL" id="JAGRRH010000017">
    <property type="protein sequence ID" value="KAG7352406.1"/>
    <property type="molecule type" value="Genomic_DNA"/>
</dbReference>
<comment type="caution">
    <text evidence="1">The sequence shown here is derived from an EMBL/GenBank/DDBJ whole genome shotgun (WGS) entry which is preliminary data.</text>
</comment>
<dbReference type="Proteomes" id="UP000693970">
    <property type="component" value="Unassembled WGS sequence"/>
</dbReference>
<reference evidence="1" key="1">
    <citation type="journal article" date="2021" name="Sci. Rep.">
        <title>Diploid genomic architecture of Nitzschia inconspicua, an elite biomass production diatom.</title>
        <authorList>
            <person name="Oliver A."/>
            <person name="Podell S."/>
            <person name="Pinowska A."/>
            <person name="Traller J.C."/>
            <person name="Smith S.R."/>
            <person name="McClure R."/>
            <person name="Beliaev A."/>
            <person name="Bohutskyi P."/>
            <person name="Hill E.A."/>
            <person name="Rabines A."/>
            <person name="Zheng H."/>
            <person name="Allen L.Z."/>
            <person name="Kuo A."/>
            <person name="Grigoriev I.V."/>
            <person name="Allen A.E."/>
            <person name="Hazlebeck D."/>
            <person name="Allen E.E."/>
        </authorList>
    </citation>
    <scope>NUCLEOTIDE SEQUENCE</scope>
    <source>
        <strain evidence="1">Hildebrandi</strain>
    </source>
</reference>
<sequence length="392" mass="45274">MSKKRGSRISNECLSKTQQITASPVVRVEPRPPVSIAAAAFRVLCTATRRKINWGSYELRCRDLAEWARRCAKNVFIQNGVSFEDFERLRWFRSMMGELSDEEKVSYDASVFVKSYPNSSLPLYGKMFMDVVDEYWVPDEEVPSYVELILQTNWQGEDLFPSHNYSVVEHWYNSYPADMALAGDPIEVPSITEKSKIKIATVWNTRRSHDPSEGGCPNVSTTNVSYHCLDKEFDISKWYAKVMKGPDSQCEMERTLANPELGPGKLYYDIFRKYDALVVLAKNHTMKLKYGNVQRAISQMRSGVPVLVEIRGKVLEDFIQRYNYTCAFRRYRERGSISDKLWSFDEAVEKLKDVNVRRECQQQGLEIIKDYSPSKIGQKFLRTLGYDGDFSC</sequence>
<gene>
    <name evidence="1" type="ORF">IV203_008454</name>
</gene>